<feature type="transmembrane region" description="Helical" evidence="2">
    <location>
        <begin position="41"/>
        <end position="64"/>
    </location>
</feature>
<dbReference type="RefSeq" id="WP_344509596.1">
    <property type="nucleotide sequence ID" value="NZ_BAAATU010000009.1"/>
</dbReference>
<dbReference type="Pfam" id="PF23636">
    <property type="entry name" value="DUF7144"/>
    <property type="match status" value="1"/>
</dbReference>
<sequence>MAHAAPTPDPAGSSGQGDVNPGQGNTNPGQGDINPWAASGIIFAGVLLLVDGVLGVIKGITGIATDDVYAHVRNYTFKFDVTSWGWIHLVLGIVLGIVGWGILKGAGWARATGVVLAAISLIINFIWLPYQPIWAIVSIAIDVFVIWALCTDRSKAVI</sequence>
<accession>A0ABW1GPN2</accession>
<protein>
    <recommendedName>
        <fullName evidence="3">DUF7144 domain-containing protein</fullName>
    </recommendedName>
</protein>
<proteinExistence type="predicted"/>
<comment type="caution">
    <text evidence="4">The sequence shown here is derived from an EMBL/GenBank/DDBJ whole genome shotgun (WGS) entry which is preliminary data.</text>
</comment>
<feature type="transmembrane region" description="Helical" evidence="2">
    <location>
        <begin position="133"/>
        <end position="150"/>
    </location>
</feature>
<feature type="transmembrane region" description="Helical" evidence="2">
    <location>
        <begin position="84"/>
        <end position="103"/>
    </location>
</feature>
<name>A0ABW1GPN2_9ACTN</name>
<reference evidence="5" key="1">
    <citation type="journal article" date="2019" name="Int. J. Syst. Evol. Microbiol.">
        <title>The Global Catalogue of Microorganisms (GCM) 10K type strain sequencing project: providing services to taxonomists for standard genome sequencing and annotation.</title>
        <authorList>
            <consortium name="The Broad Institute Genomics Platform"/>
            <consortium name="The Broad Institute Genome Sequencing Center for Infectious Disease"/>
            <person name="Wu L."/>
            <person name="Ma J."/>
        </authorList>
    </citation>
    <scope>NUCLEOTIDE SEQUENCE [LARGE SCALE GENOMIC DNA]</scope>
    <source>
        <strain evidence="5">JCM 4147</strain>
    </source>
</reference>
<evidence type="ECO:0000256" key="2">
    <source>
        <dbReference type="SAM" id="Phobius"/>
    </source>
</evidence>
<dbReference type="EMBL" id="JBHSPU010000017">
    <property type="protein sequence ID" value="MFC5915760.1"/>
    <property type="molecule type" value="Genomic_DNA"/>
</dbReference>
<evidence type="ECO:0000313" key="4">
    <source>
        <dbReference type="EMBL" id="MFC5915760.1"/>
    </source>
</evidence>
<evidence type="ECO:0000313" key="5">
    <source>
        <dbReference type="Proteomes" id="UP001596200"/>
    </source>
</evidence>
<feature type="domain" description="DUF7144" evidence="3">
    <location>
        <begin position="41"/>
        <end position="153"/>
    </location>
</feature>
<keyword evidence="5" id="KW-1185">Reference proteome</keyword>
<gene>
    <name evidence="4" type="ORF">ACFP1B_20375</name>
</gene>
<dbReference type="InterPro" id="IPR055568">
    <property type="entry name" value="DUF7144"/>
</dbReference>
<evidence type="ECO:0000256" key="1">
    <source>
        <dbReference type="SAM" id="MobiDB-lite"/>
    </source>
</evidence>
<keyword evidence="2" id="KW-1133">Transmembrane helix</keyword>
<feature type="transmembrane region" description="Helical" evidence="2">
    <location>
        <begin position="108"/>
        <end position="127"/>
    </location>
</feature>
<keyword evidence="2" id="KW-0472">Membrane</keyword>
<evidence type="ECO:0000259" key="3">
    <source>
        <dbReference type="Pfam" id="PF23636"/>
    </source>
</evidence>
<dbReference type="Proteomes" id="UP001596200">
    <property type="component" value="Unassembled WGS sequence"/>
</dbReference>
<feature type="compositionally biased region" description="Low complexity" evidence="1">
    <location>
        <begin position="20"/>
        <end position="30"/>
    </location>
</feature>
<organism evidence="4 5">
    <name type="scientific">Streptomyces pulveraceus</name>
    <dbReference type="NCBI Taxonomy" id="68258"/>
    <lineage>
        <taxon>Bacteria</taxon>
        <taxon>Bacillati</taxon>
        <taxon>Actinomycetota</taxon>
        <taxon>Actinomycetes</taxon>
        <taxon>Kitasatosporales</taxon>
        <taxon>Streptomycetaceae</taxon>
        <taxon>Streptomyces</taxon>
    </lineage>
</organism>
<feature type="region of interest" description="Disordered" evidence="1">
    <location>
        <begin position="1"/>
        <end position="30"/>
    </location>
</feature>
<keyword evidence="2" id="KW-0812">Transmembrane</keyword>